<dbReference type="AlphaFoldDB" id="A0A1U8JP85"/>
<name>A0A1U8JP85_GOSHI</name>
<organism evidence="2 3">
    <name type="scientific">Gossypium hirsutum</name>
    <name type="common">Upland cotton</name>
    <name type="synonym">Gossypium mexicanum</name>
    <dbReference type="NCBI Taxonomy" id="3635"/>
    <lineage>
        <taxon>Eukaryota</taxon>
        <taxon>Viridiplantae</taxon>
        <taxon>Streptophyta</taxon>
        <taxon>Embryophyta</taxon>
        <taxon>Tracheophyta</taxon>
        <taxon>Spermatophyta</taxon>
        <taxon>Magnoliopsida</taxon>
        <taxon>eudicotyledons</taxon>
        <taxon>Gunneridae</taxon>
        <taxon>Pentapetalae</taxon>
        <taxon>rosids</taxon>
        <taxon>malvids</taxon>
        <taxon>Malvales</taxon>
        <taxon>Malvaceae</taxon>
        <taxon>Malvoideae</taxon>
        <taxon>Gossypium</taxon>
    </lineage>
</organism>
<dbReference type="OrthoDB" id="1008428at2759"/>
<keyword evidence="2" id="KW-1185">Reference proteome</keyword>
<protein>
    <submittedName>
        <fullName evidence="3">Uncharacterized protein</fullName>
    </submittedName>
</protein>
<dbReference type="PaxDb" id="3635-A0A1U8JP85"/>
<sequence>MFGIKVELTFYPRRKTILHPRRKVNMPKKGRKSMETRMKAIKREMREISKEQESIKEGDSQVGAKLQAINDECQQLRRETDQIIQKAANSEIRLALMFQILEAREEGDFAKAHQLTALLREVVAMDELIAQIES</sequence>
<dbReference type="KEGG" id="ghi:107909158"/>
<evidence type="ECO:0000256" key="1">
    <source>
        <dbReference type="SAM" id="Coils"/>
    </source>
</evidence>
<feature type="coiled-coil region" evidence="1">
    <location>
        <begin position="31"/>
        <end position="86"/>
    </location>
</feature>
<keyword evidence="1" id="KW-0175">Coiled coil</keyword>
<dbReference type="RefSeq" id="XP_016692091.1">
    <property type="nucleotide sequence ID" value="XM_016836602.2"/>
</dbReference>
<reference evidence="2" key="1">
    <citation type="journal article" date="2020" name="Nat. Genet.">
        <title>Genomic diversifications of five Gossypium allopolyploid species and their impact on cotton improvement.</title>
        <authorList>
            <person name="Chen Z.J."/>
            <person name="Sreedasyam A."/>
            <person name="Ando A."/>
            <person name="Song Q."/>
            <person name="De Santiago L.M."/>
            <person name="Hulse-Kemp A.M."/>
            <person name="Ding M."/>
            <person name="Ye W."/>
            <person name="Kirkbride R.C."/>
            <person name="Jenkins J."/>
            <person name="Plott C."/>
            <person name="Lovell J."/>
            <person name="Lin Y.M."/>
            <person name="Vaughn R."/>
            <person name="Liu B."/>
            <person name="Simpson S."/>
            <person name="Scheffler B.E."/>
            <person name="Wen L."/>
            <person name="Saski C.A."/>
            <person name="Grover C.E."/>
            <person name="Hu G."/>
            <person name="Conover J.L."/>
            <person name="Carlson J.W."/>
            <person name="Shu S."/>
            <person name="Boston L.B."/>
            <person name="Williams M."/>
            <person name="Peterson D.G."/>
            <person name="McGee K."/>
            <person name="Jones D.C."/>
            <person name="Wendel J.F."/>
            <person name="Stelly D.M."/>
            <person name="Grimwood J."/>
            <person name="Schmutz J."/>
        </authorList>
    </citation>
    <scope>NUCLEOTIDE SEQUENCE [LARGE SCALE GENOMIC DNA]</scope>
    <source>
        <strain evidence="2">cv. TM-1</strain>
    </source>
</reference>
<dbReference type="PANTHER" id="PTHR48248">
    <property type="entry name" value="UVR DOMAIN-CONTAINING PROTEIN"/>
    <property type="match status" value="1"/>
</dbReference>
<proteinExistence type="predicted"/>
<evidence type="ECO:0000313" key="2">
    <source>
        <dbReference type="Proteomes" id="UP000818029"/>
    </source>
</evidence>
<dbReference type="GeneID" id="107909158"/>
<reference evidence="3" key="2">
    <citation type="submission" date="2025-08" db="UniProtKB">
        <authorList>
            <consortium name="RefSeq"/>
        </authorList>
    </citation>
    <scope>IDENTIFICATION</scope>
</reference>
<gene>
    <name evidence="3" type="primary">LOC107909158</name>
</gene>
<dbReference type="PANTHER" id="PTHR48248:SF2">
    <property type="match status" value="1"/>
</dbReference>
<evidence type="ECO:0000313" key="3">
    <source>
        <dbReference type="RefSeq" id="XP_016692091.1"/>
    </source>
</evidence>
<accession>A0A1U8JP85</accession>
<dbReference type="Proteomes" id="UP000818029">
    <property type="component" value="Chromosome A08"/>
</dbReference>